<accession>A0A0D7BS55</accession>
<keyword evidence="6" id="KW-0539">Nucleus</keyword>
<keyword evidence="2" id="KW-0235">DNA replication</keyword>
<dbReference type="GO" id="GO:0005634">
    <property type="term" value="C:nucleus"/>
    <property type="evidence" value="ECO:0007669"/>
    <property type="project" value="UniProtKB-SubCell"/>
</dbReference>
<dbReference type="Gene3D" id="1.10.8.60">
    <property type="match status" value="1"/>
</dbReference>
<sequence length="699" mass="78399">MHKILDVPIHRMLEQLSREKAKELQAKEHVSQRKTKPKIVQDTLWVDRYRPVRFTELVGNERVARDIMGWIKQWEYCVFGKRSLKGKKRAREDEEVNMEDEFRRPKEKILLLSGPPGLGKTTMAHVLARQSGYEVMEVNASDARTAQDVDSRIRPALESGSSVGGSKPVLLVIDEIDGATGGGDNSSGFINKLISLTYDRPKRAQGSQAKKKPGGKRPLLRPIICICNDINAAVLSKLRSYTFQVRLQRPSDIHVVKRLKEVCELEKLTADGRALSALVGVAKGDLRGCINTLQASSLFIKSRNEDVTESVIRQATQGMKEGEADTSIMSVVTDIFAPMSKKRVKELGLTDSEESRYVGRLSRTIDSCGRDNSVAIGCFAHYPKLRKHDADFSRYLKADDWLVTFDLFSSAMYNAGEFALNQYLPYMLVPFYPLFQERGGPKIERDQADWETMQTTKANEEIYKSLGRGLQAASTRLGGAFRHFVYQPIMQLEFAPYINRIINPPLRPVNWQIIKAEERTVLQRLVAIMAALELRFVQERGEDGQLTYRLDPPVDVFITYDNKRAADIGASRYAVRHIVAEEVDTALAARSTEVVEKGKRGKHENLFGGYAVVPPPTTSGNGKPGEGPPRKRLKVPEIEDKPVLDFFGRPVVPKASTGVNPRGAAKSSSTKEKKFRVVYKFVEGNSAAVRKPVKIDTFM</sequence>
<dbReference type="Proteomes" id="UP000054007">
    <property type="component" value="Unassembled WGS sequence"/>
</dbReference>
<keyword evidence="7" id="KW-0131">Cell cycle</keyword>
<keyword evidence="4" id="KW-0067">ATP-binding</keyword>
<keyword evidence="11" id="KW-0378">Hydrolase</keyword>
<evidence type="ECO:0000256" key="2">
    <source>
        <dbReference type="ARBA" id="ARBA00022705"/>
    </source>
</evidence>
<comment type="similarity">
    <text evidence="8">Belongs to the activator 1 small subunits family. CTF18 subfamily.</text>
</comment>
<keyword evidence="12" id="KW-1185">Reference proteome</keyword>
<evidence type="ECO:0000256" key="6">
    <source>
        <dbReference type="ARBA" id="ARBA00023242"/>
    </source>
</evidence>
<evidence type="ECO:0000256" key="5">
    <source>
        <dbReference type="ARBA" id="ARBA00023125"/>
    </source>
</evidence>
<dbReference type="Pfam" id="PF00004">
    <property type="entry name" value="AAA"/>
    <property type="match status" value="1"/>
</dbReference>
<evidence type="ECO:0000259" key="10">
    <source>
        <dbReference type="SMART" id="SM00382"/>
    </source>
</evidence>
<dbReference type="GO" id="GO:0003677">
    <property type="term" value="F:DNA binding"/>
    <property type="evidence" value="ECO:0007669"/>
    <property type="project" value="UniProtKB-KW"/>
</dbReference>
<dbReference type="SMART" id="SM00382">
    <property type="entry name" value="AAA"/>
    <property type="match status" value="1"/>
</dbReference>
<evidence type="ECO:0000313" key="11">
    <source>
        <dbReference type="EMBL" id="KIY73222.1"/>
    </source>
</evidence>
<dbReference type="AlphaFoldDB" id="A0A0D7BS55"/>
<dbReference type="PANTHER" id="PTHR46765">
    <property type="entry name" value="P-LOOP CONTAINING NUCLEOSIDE TRIPHOSPHATE HYDROLASES SUPERFAMILY PROTEIN"/>
    <property type="match status" value="1"/>
</dbReference>
<dbReference type="SUPFAM" id="SSF52540">
    <property type="entry name" value="P-loop containing nucleoside triphosphate hydrolases"/>
    <property type="match status" value="1"/>
</dbReference>
<dbReference type="GO" id="GO:0016887">
    <property type="term" value="F:ATP hydrolysis activity"/>
    <property type="evidence" value="ECO:0007669"/>
    <property type="project" value="InterPro"/>
</dbReference>
<gene>
    <name evidence="11" type="ORF">CYLTODRAFT_342539</name>
</gene>
<dbReference type="InterPro" id="IPR003593">
    <property type="entry name" value="AAA+_ATPase"/>
</dbReference>
<evidence type="ECO:0000256" key="8">
    <source>
        <dbReference type="ARBA" id="ARBA00043975"/>
    </source>
</evidence>
<evidence type="ECO:0000256" key="7">
    <source>
        <dbReference type="ARBA" id="ARBA00023306"/>
    </source>
</evidence>
<dbReference type="InterPro" id="IPR003959">
    <property type="entry name" value="ATPase_AAA_core"/>
</dbReference>
<dbReference type="GO" id="GO:0006260">
    <property type="term" value="P:DNA replication"/>
    <property type="evidence" value="ECO:0007669"/>
    <property type="project" value="UniProtKB-KW"/>
</dbReference>
<feature type="domain" description="AAA+ ATPase" evidence="10">
    <location>
        <begin position="106"/>
        <end position="254"/>
    </location>
</feature>
<dbReference type="PANTHER" id="PTHR46765:SF1">
    <property type="entry name" value="P-LOOP CONTAINING NUCLEOSIDE TRIPHOSPHATE HYDROLASES SUPERFAMILY PROTEIN"/>
    <property type="match status" value="1"/>
</dbReference>
<protein>
    <submittedName>
        <fullName evidence="11">p-loop containing nucleoside triphosphate hydrolase protein</fullName>
    </submittedName>
</protein>
<evidence type="ECO:0000256" key="9">
    <source>
        <dbReference type="SAM" id="MobiDB-lite"/>
    </source>
</evidence>
<dbReference type="STRING" id="1314674.A0A0D7BS55"/>
<dbReference type="InterPro" id="IPR047854">
    <property type="entry name" value="RFC_lid"/>
</dbReference>
<dbReference type="EMBL" id="KN880437">
    <property type="protein sequence ID" value="KIY73222.1"/>
    <property type="molecule type" value="Genomic_DNA"/>
</dbReference>
<evidence type="ECO:0000256" key="1">
    <source>
        <dbReference type="ARBA" id="ARBA00004123"/>
    </source>
</evidence>
<organism evidence="11 12">
    <name type="scientific">Cylindrobasidium torrendii FP15055 ss-10</name>
    <dbReference type="NCBI Taxonomy" id="1314674"/>
    <lineage>
        <taxon>Eukaryota</taxon>
        <taxon>Fungi</taxon>
        <taxon>Dikarya</taxon>
        <taxon>Basidiomycota</taxon>
        <taxon>Agaricomycotina</taxon>
        <taxon>Agaricomycetes</taxon>
        <taxon>Agaricomycetidae</taxon>
        <taxon>Agaricales</taxon>
        <taxon>Marasmiineae</taxon>
        <taxon>Physalacriaceae</taxon>
        <taxon>Cylindrobasidium</taxon>
    </lineage>
</organism>
<reference evidence="11 12" key="1">
    <citation type="journal article" date="2015" name="Fungal Genet. Biol.">
        <title>Evolution of novel wood decay mechanisms in Agaricales revealed by the genome sequences of Fistulina hepatica and Cylindrobasidium torrendii.</title>
        <authorList>
            <person name="Floudas D."/>
            <person name="Held B.W."/>
            <person name="Riley R."/>
            <person name="Nagy L.G."/>
            <person name="Koehler G."/>
            <person name="Ransdell A.S."/>
            <person name="Younus H."/>
            <person name="Chow J."/>
            <person name="Chiniquy J."/>
            <person name="Lipzen A."/>
            <person name="Tritt A."/>
            <person name="Sun H."/>
            <person name="Haridas S."/>
            <person name="LaButti K."/>
            <person name="Ohm R.A."/>
            <person name="Kues U."/>
            <person name="Blanchette R.A."/>
            <person name="Grigoriev I.V."/>
            <person name="Minto R.E."/>
            <person name="Hibbett D.S."/>
        </authorList>
    </citation>
    <scope>NUCLEOTIDE SEQUENCE [LARGE SCALE GENOMIC DNA]</scope>
    <source>
        <strain evidence="11 12">FP15055 ss-10</strain>
    </source>
</reference>
<dbReference type="OrthoDB" id="2195431at2759"/>
<dbReference type="InterPro" id="IPR027417">
    <property type="entry name" value="P-loop_NTPase"/>
</dbReference>
<evidence type="ECO:0000256" key="4">
    <source>
        <dbReference type="ARBA" id="ARBA00022840"/>
    </source>
</evidence>
<feature type="region of interest" description="Disordered" evidence="9">
    <location>
        <begin position="606"/>
        <end position="633"/>
    </location>
</feature>
<comment type="subcellular location">
    <subcellularLocation>
        <location evidence="1">Nucleus</location>
    </subcellularLocation>
</comment>
<evidence type="ECO:0000256" key="3">
    <source>
        <dbReference type="ARBA" id="ARBA00022741"/>
    </source>
</evidence>
<dbReference type="Gene3D" id="3.40.50.300">
    <property type="entry name" value="P-loop containing nucleotide triphosphate hydrolases"/>
    <property type="match status" value="1"/>
</dbReference>
<name>A0A0D7BS55_9AGAR</name>
<evidence type="ECO:0000313" key="12">
    <source>
        <dbReference type="Proteomes" id="UP000054007"/>
    </source>
</evidence>
<proteinExistence type="inferred from homology"/>
<dbReference type="GO" id="GO:0005524">
    <property type="term" value="F:ATP binding"/>
    <property type="evidence" value="ECO:0007669"/>
    <property type="project" value="UniProtKB-KW"/>
</dbReference>
<keyword evidence="5" id="KW-0238">DNA-binding</keyword>
<dbReference type="CDD" id="cd00009">
    <property type="entry name" value="AAA"/>
    <property type="match status" value="1"/>
</dbReference>
<dbReference type="InterPro" id="IPR053016">
    <property type="entry name" value="CTF18-RFC_complex"/>
</dbReference>
<keyword evidence="3" id="KW-0547">Nucleotide-binding</keyword>
<dbReference type="CDD" id="cd18140">
    <property type="entry name" value="HLD_clamp_RFC"/>
    <property type="match status" value="1"/>
</dbReference>